<reference evidence="1 2" key="1">
    <citation type="journal article" date="2014" name="Genome Announc.">
        <title>Draft Genome Sequence of the Algicidal Bacterium Mangrovimonas yunxiaonensis Strain LY01.</title>
        <authorList>
            <person name="Li Y."/>
            <person name="Zhu H."/>
            <person name="Li C."/>
            <person name="Zhang H."/>
            <person name="Chen Z."/>
            <person name="Zheng W."/>
            <person name="Xu H."/>
            <person name="Zheng T."/>
        </authorList>
    </citation>
    <scope>NUCLEOTIDE SEQUENCE [LARGE SCALE GENOMIC DNA]</scope>
    <source>
        <strain evidence="1 2">LY01</strain>
    </source>
</reference>
<reference evidence="2" key="2">
    <citation type="submission" date="2014-07" db="EMBL/GenBank/DDBJ databases">
        <title>Genome sequence of Mangrovimonas yunxiaonensis.</title>
        <authorList>
            <person name="Li Y."/>
            <person name="Zheng T."/>
        </authorList>
    </citation>
    <scope>NUCLEOTIDE SEQUENCE [LARGE SCALE GENOMIC DNA]</scope>
    <source>
        <strain evidence="2">LY01</strain>
    </source>
</reference>
<evidence type="ECO:0008006" key="3">
    <source>
        <dbReference type="Google" id="ProtNLM"/>
    </source>
</evidence>
<proteinExistence type="predicted"/>
<dbReference type="Proteomes" id="UP000028521">
    <property type="component" value="Unassembled WGS sequence"/>
</dbReference>
<dbReference type="EMBL" id="JPFK01000005">
    <property type="protein sequence ID" value="KFB01091.1"/>
    <property type="molecule type" value="Genomic_DNA"/>
</dbReference>
<evidence type="ECO:0000313" key="2">
    <source>
        <dbReference type="Proteomes" id="UP000028521"/>
    </source>
</evidence>
<organism evidence="1 2">
    <name type="scientific">Mangrovimonas yunxiaonensis</name>
    <dbReference type="NCBI Taxonomy" id="1197477"/>
    <lineage>
        <taxon>Bacteria</taxon>
        <taxon>Pseudomonadati</taxon>
        <taxon>Bacteroidota</taxon>
        <taxon>Flavobacteriia</taxon>
        <taxon>Flavobacteriales</taxon>
        <taxon>Flavobacteriaceae</taxon>
        <taxon>Mangrovimonas</taxon>
    </lineage>
</organism>
<keyword evidence="2" id="KW-1185">Reference proteome</keyword>
<evidence type="ECO:0000313" key="1">
    <source>
        <dbReference type="EMBL" id="KFB01091.1"/>
    </source>
</evidence>
<gene>
    <name evidence="1" type="ORF">IA57_04450</name>
</gene>
<accession>A0A084TK55</accession>
<comment type="caution">
    <text evidence="1">The sequence shown here is derived from an EMBL/GenBank/DDBJ whole genome shotgun (WGS) entry which is preliminary data.</text>
</comment>
<dbReference type="AlphaFoldDB" id="A0A084TK55"/>
<protein>
    <recommendedName>
        <fullName evidence="3">Transposase</fullName>
    </recommendedName>
</protein>
<dbReference type="STRING" id="1197477.IA57_04450"/>
<sequence length="60" mass="6936">MILVENRERPIGLFFLKRKLGSTVLLKQVFSVMKGVLYPDNYSSWIAVKKLKIKEVVVVL</sequence>
<name>A0A084TK55_9FLAO</name>